<gene>
    <name evidence="2" type="ORF">ACFQ2T_07935</name>
</gene>
<accession>A0ABW3PDI9</accession>
<dbReference type="EMBL" id="JBHTLN010000001">
    <property type="protein sequence ID" value="MFD1122426.1"/>
    <property type="molecule type" value="Genomic_DNA"/>
</dbReference>
<protein>
    <submittedName>
        <fullName evidence="2">DUF6691 family protein</fullName>
    </submittedName>
</protein>
<keyword evidence="1" id="KW-0812">Transmembrane</keyword>
<dbReference type="InterPro" id="IPR046513">
    <property type="entry name" value="DUF6691"/>
</dbReference>
<evidence type="ECO:0000313" key="3">
    <source>
        <dbReference type="Proteomes" id="UP001597206"/>
    </source>
</evidence>
<evidence type="ECO:0000256" key="1">
    <source>
        <dbReference type="SAM" id="Phobius"/>
    </source>
</evidence>
<proteinExistence type="predicted"/>
<reference evidence="3" key="1">
    <citation type="journal article" date="2019" name="Int. J. Syst. Evol. Microbiol.">
        <title>The Global Catalogue of Microorganisms (GCM) 10K type strain sequencing project: providing services to taxonomists for standard genome sequencing and annotation.</title>
        <authorList>
            <consortium name="The Broad Institute Genomics Platform"/>
            <consortium name="The Broad Institute Genome Sequencing Center for Infectious Disease"/>
            <person name="Wu L."/>
            <person name="Ma J."/>
        </authorList>
    </citation>
    <scope>NUCLEOTIDE SEQUENCE [LARGE SCALE GENOMIC DNA]</scope>
    <source>
        <strain evidence="3">CCUG 58411</strain>
    </source>
</reference>
<dbReference type="RefSeq" id="WP_379032798.1">
    <property type="nucleotide sequence ID" value="NZ_JBHTLN010000001.1"/>
</dbReference>
<evidence type="ECO:0000313" key="2">
    <source>
        <dbReference type="EMBL" id="MFD1122426.1"/>
    </source>
</evidence>
<comment type="caution">
    <text evidence="2">The sequence shown here is derived from an EMBL/GenBank/DDBJ whole genome shotgun (WGS) entry which is preliminary data.</text>
</comment>
<feature type="transmembrane region" description="Helical" evidence="1">
    <location>
        <begin position="111"/>
        <end position="133"/>
    </location>
</feature>
<organism evidence="2 3">
    <name type="scientific">Methylophilus flavus</name>
    <dbReference type="NCBI Taxonomy" id="640084"/>
    <lineage>
        <taxon>Bacteria</taxon>
        <taxon>Pseudomonadati</taxon>
        <taxon>Pseudomonadota</taxon>
        <taxon>Betaproteobacteria</taxon>
        <taxon>Nitrosomonadales</taxon>
        <taxon>Methylophilaceae</taxon>
        <taxon>Methylophilus</taxon>
    </lineage>
</organism>
<keyword evidence="1" id="KW-1133">Transmembrane helix</keyword>
<sequence>MVNLIALLAGLIFGLGLIIGGMTNPAKVLAFLDITGDWDPSLAFVMVGAIAIGFFAFREAKHRSWSVLGLSIDLPENTRIDRPLVIGAVLFGIGWGLAGFCPGPAVASVLIGGSAVWIFVASMLAGMGLYTLAVKAGWL</sequence>
<feature type="transmembrane region" description="Helical" evidence="1">
    <location>
        <begin position="40"/>
        <end position="57"/>
    </location>
</feature>
<name>A0ABW3PDI9_9PROT</name>
<keyword evidence="1" id="KW-0472">Membrane</keyword>
<feature type="transmembrane region" description="Helical" evidence="1">
    <location>
        <begin position="84"/>
        <end position="105"/>
    </location>
</feature>
<keyword evidence="3" id="KW-1185">Reference proteome</keyword>
<dbReference type="Proteomes" id="UP001597206">
    <property type="component" value="Unassembled WGS sequence"/>
</dbReference>
<dbReference type="Pfam" id="PF20398">
    <property type="entry name" value="DUF6691"/>
    <property type="match status" value="1"/>
</dbReference>